<feature type="chain" id="PRO_5045463764" description="DUF4309 domain-containing protein" evidence="2">
    <location>
        <begin position="24"/>
        <end position="220"/>
    </location>
</feature>
<keyword evidence="2" id="KW-0732">Signal</keyword>
<proteinExistence type="predicted"/>
<comment type="caution">
    <text evidence="3">The sequence shown here is derived from an EMBL/GenBank/DDBJ whole genome shotgun (WGS) entry which is preliminary data.</text>
</comment>
<keyword evidence="4" id="KW-1185">Reference proteome</keyword>
<protein>
    <recommendedName>
        <fullName evidence="5">DUF4309 domain-containing protein</fullName>
    </recommendedName>
</protein>
<dbReference type="PROSITE" id="PS51257">
    <property type="entry name" value="PROKAR_LIPOPROTEIN"/>
    <property type="match status" value="1"/>
</dbReference>
<organism evidence="3 4">
    <name type="scientific">Paenibacillus macquariensis</name>
    <dbReference type="NCBI Taxonomy" id="948756"/>
    <lineage>
        <taxon>Bacteria</taxon>
        <taxon>Bacillati</taxon>
        <taxon>Bacillota</taxon>
        <taxon>Bacilli</taxon>
        <taxon>Bacillales</taxon>
        <taxon>Paenibacillaceae</taxon>
        <taxon>Paenibacillus</taxon>
    </lineage>
</organism>
<dbReference type="EMBL" id="FTNK01000009">
    <property type="protein sequence ID" value="SIR24428.1"/>
    <property type="molecule type" value="Genomic_DNA"/>
</dbReference>
<feature type="compositionally biased region" description="Polar residues" evidence="1">
    <location>
        <begin position="30"/>
        <end position="63"/>
    </location>
</feature>
<feature type="region of interest" description="Disordered" evidence="1">
    <location>
        <begin position="30"/>
        <end position="65"/>
    </location>
</feature>
<evidence type="ECO:0000256" key="2">
    <source>
        <dbReference type="SAM" id="SignalP"/>
    </source>
</evidence>
<dbReference type="Proteomes" id="UP000186666">
    <property type="component" value="Unassembled WGS sequence"/>
</dbReference>
<accession>A0ABY1K4H3</accession>
<evidence type="ECO:0008006" key="5">
    <source>
        <dbReference type="Google" id="ProtNLM"/>
    </source>
</evidence>
<evidence type="ECO:0000313" key="3">
    <source>
        <dbReference type="EMBL" id="SIR24428.1"/>
    </source>
</evidence>
<gene>
    <name evidence="3" type="ORF">SAMN05421578_109126</name>
</gene>
<evidence type="ECO:0000256" key="1">
    <source>
        <dbReference type="SAM" id="MobiDB-lite"/>
    </source>
</evidence>
<reference evidence="3 4" key="1">
    <citation type="submission" date="2017-01" db="EMBL/GenBank/DDBJ databases">
        <authorList>
            <person name="Varghese N."/>
            <person name="Submissions S."/>
        </authorList>
    </citation>
    <scope>NUCLEOTIDE SEQUENCE [LARGE SCALE GENOMIC DNA]</scope>
    <source>
        <strain evidence="3 4">ATCC 23464</strain>
    </source>
</reference>
<dbReference type="Pfam" id="PF14172">
    <property type="entry name" value="DUF4309"/>
    <property type="match status" value="1"/>
</dbReference>
<evidence type="ECO:0000313" key="4">
    <source>
        <dbReference type="Proteomes" id="UP000186666"/>
    </source>
</evidence>
<name>A0ABY1K4H3_9BACL</name>
<dbReference type="InterPro" id="IPR025453">
    <property type="entry name" value="DUF4309"/>
</dbReference>
<feature type="signal peptide" evidence="2">
    <location>
        <begin position="1"/>
        <end position="23"/>
    </location>
</feature>
<sequence>MITTIKRKSIARSIMGISIVVLLAGCAADSKSNTGTDQPDTQQQEDVNKPSKNASTEGNTGTTIPVKEENTKLIKEIYELSKEGKVPGADFVSGVDLIDEVHASWGEPDKAVGAGDPYEAYSPGAGRGSFAFGIGRGEVIYDVRSFGSSEGSKVQFNQISLADITQTLGSPSETRTNGNDDILVYKVGEYELKFVGPYDKQVLHHISVYSPKAAAPMGGK</sequence>